<feature type="region of interest" description="Disordered" evidence="6">
    <location>
        <begin position="254"/>
        <end position="348"/>
    </location>
</feature>
<keyword evidence="8" id="KW-1185">Reference proteome</keyword>
<feature type="region of interest" description="Disordered" evidence="6">
    <location>
        <begin position="107"/>
        <end position="141"/>
    </location>
</feature>
<feature type="region of interest" description="Disordered" evidence="6">
    <location>
        <begin position="179"/>
        <end position="229"/>
    </location>
</feature>
<dbReference type="InterPro" id="IPR013907">
    <property type="entry name" value="Sds3"/>
</dbReference>
<dbReference type="OrthoDB" id="20886at2759"/>
<dbReference type="AlphaFoldDB" id="A0A9P8QC05"/>
<keyword evidence="2" id="KW-0678">Repressor</keyword>
<evidence type="ECO:0000256" key="1">
    <source>
        <dbReference type="ARBA" id="ARBA00004123"/>
    </source>
</evidence>
<dbReference type="SMART" id="SM01401">
    <property type="entry name" value="Sds3"/>
    <property type="match status" value="1"/>
</dbReference>
<proteinExistence type="predicted"/>
<evidence type="ECO:0000256" key="4">
    <source>
        <dbReference type="ARBA" id="ARBA00023163"/>
    </source>
</evidence>
<dbReference type="GO" id="GO:0010468">
    <property type="term" value="P:regulation of gene expression"/>
    <property type="evidence" value="ECO:0007669"/>
    <property type="project" value="UniProtKB-ARBA"/>
</dbReference>
<protein>
    <recommendedName>
        <fullName evidence="9">Transcriptional regulatory protein DEP1</fullName>
    </recommendedName>
</protein>
<accession>A0A9P8QC05</accession>
<evidence type="ECO:0000256" key="2">
    <source>
        <dbReference type="ARBA" id="ARBA00022491"/>
    </source>
</evidence>
<evidence type="ECO:0000256" key="5">
    <source>
        <dbReference type="ARBA" id="ARBA00023242"/>
    </source>
</evidence>
<keyword evidence="3" id="KW-0805">Transcription regulation</keyword>
<name>A0A9P8QC05_WICPI</name>
<evidence type="ECO:0000313" key="7">
    <source>
        <dbReference type="EMBL" id="KAH3687778.1"/>
    </source>
</evidence>
<organism evidence="7 8">
    <name type="scientific">Wickerhamomyces pijperi</name>
    <name type="common">Yeast</name>
    <name type="synonym">Pichia pijperi</name>
    <dbReference type="NCBI Taxonomy" id="599730"/>
    <lineage>
        <taxon>Eukaryota</taxon>
        <taxon>Fungi</taxon>
        <taxon>Dikarya</taxon>
        <taxon>Ascomycota</taxon>
        <taxon>Saccharomycotina</taxon>
        <taxon>Saccharomycetes</taxon>
        <taxon>Phaffomycetales</taxon>
        <taxon>Wickerhamomycetaceae</taxon>
        <taxon>Wickerhamomyces</taxon>
    </lineage>
</organism>
<feature type="compositionally biased region" description="Basic and acidic residues" evidence="6">
    <location>
        <begin position="193"/>
        <end position="220"/>
    </location>
</feature>
<comment type="caution">
    <text evidence="7">The sequence shown here is derived from an EMBL/GenBank/DDBJ whole genome shotgun (WGS) entry which is preliminary data.</text>
</comment>
<dbReference type="GO" id="GO:0005654">
    <property type="term" value="C:nucleoplasm"/>
    <property type="evidence" value="ECO:0007669"/>
    <property type="project" value="UniProtKB-ARBA"/>
</dbReference>
<comment type="subcellular location">
    <subcellularLocation>
        <location evidence="1">Nucleus</location>
    </subcellularLocation>
</comment>
<evidence type="ECO:0000313" key="8">
    <source>
        <dbReference type="Proteomes" id="UP000774326"/>
    </source>
</evidence>
<reference evidence="7" key="1">
    <citation type="journal article" date="2021" name="Open Biol.">
        <title>Shared evolutionary footprints suggest mitochondrial oxidative damage underlies multiple complex I losses in fungi.</title>
        <authorList>
            <person name="Schikora-Tamarit M.A."/>
            <person name="Marcet-Houben M."/>
            <person name="Nosek J."/>
            <person name="Gabaldon T."/>
        </authorList>
    </citation>
    <scope>NUCLEOTIDE SEQUENCE</scope>
    <source>
        <strain evidence="7">CBS2887</strain>
    </source>
</reference>
<evidence type="ECO:0000256" key="6">
    <source>
        <dbReference type="SAM" id="MobiDB-lite"/>
    </source>
</evidence>
<dbReference type="Proteomes" id="UP000774326">
    <property type="component" value="Unassembled WGS sequence"/>
</dbReference>
<dbReference type="Pfam" id="PF08598">
    <property type="entry name" value="Sds3"/>
    <property type="match status" value="1"/>
</dbReference>
<dbReference type="PANTHER" id="PTHR21964">
    <property type="entry name" value="BREAST CANCER METASTASIS-SUPPRESSOR 1"/>
    <property type="match status" value="1"/>
</dbReference>
<feature type="compositionally biased region" description="Low complexity" evidence="6">
    <location>
        <begin position="261"/>
        <end position="280"/>
    </location>
</feature>
<feature type="compositionally biased region" description="Low complexity" evidence="6">
    <location>
        <begin position="14"/>
        <end position="30"/>
    </location>
</feature>
<evidence type="ECO:0000256" key="3">
    <source>
        <dbReference type="ARBA" id="ARBA00023015"/>
    </source>
</evidence>
<feature type="compositionally biased region" description="Polar residues" evidence="6">
    <location>
        <begin position="52"/>
        <end position="82"/>
    </location>
</feature>
<dbReference type="EMBL" id="JAEUBG010000624">
    <property type="protein sequence ID" value="KAH3687778.1"/>
    <property type="molecule type" value="Genomic_DNA"/>
</dbReference>
<gene>
    <name evidence="7" type="ORF">WICPIJ_001241</name>
</gene>
<evidence type="ECO:0008006" key="9">
    <source>
        <dbReference type="Google" id="ProtNLM"/>
    </source>
</evidence>
<sequence>MQTDDNPSPTQLIPDSSPLSAVSPSSPNNPTIDLKESIQKERENHPEKYEIENNSTTASSQPNNTTVTEQRSTSIASDQFSDLTELDSETETVKMYTNGTTSQLQSLANSHSLLGSAARHTKDEAGDQDTEELTANTVDAELMKNGVTMQIQDELRNEDHHVNDALESPEKLGEVISEEFKRASEEPDIMAETSKRKAEELEENNSKNDNEDSVSKKPKLEISSPPVAIEQTKTEAEVALELLNPDLISSLTAQHSEEAEAAASIAVTTTTTTTTTTSIPEGEEEEETQNDGTVLPTPATTDSVVAEDDAEAEGDHEESEAPEDGDEEDEDDEDKTPIIDSKQQRQDELLKQVEKEEAIKMLTEIEVDFAKLRDRLYDDKMARFKTELEMCLNGSHPDLQAVYSRIDTYREDKIKLAKLNHKYKLEGIERKTLATRTAIHQQFLRSKNDFKMKYLKDKTEEWYKINKERRLLDDVVPDYGYRRPEFTDDAVNQRLQVNKEIQTLNGLSVYYGFPTAQDFQSLDKDELDDDLRAMNIL</sequence>
<keyword evidence="4" id="KW-0804">Transcription</keyword>
<reference evidence="7" key="2">
    <citation type="submission" date="2021-01" db="EMBL/GenBank/DDBJ databases">
        <authorList>
            <person name="Schikora-Tamarit M.A."/>
        </authorList>
    </citation>
    <scope>NUCLEOTIDE SEQUENCE</scope>
    <source>
        <strain evidence="7">CBS2887</strain>
    </source>
</reference>
<feature type="compositionally biased region" description="Polar residues" evidence="6">
    <location>
        <begin position="1"/>
        <end position="13"/>
    </location>
</feature>
<feature type="region of interest" description="Disordered" evidence="6">
    <location>
        <begin position="1"/>
        <end position="86"/>
    </location>
</feature>
<feature type="compositionally biased region" description="Basic and acidic residues" evidence="6">
    <location>
        <begin position="33"/>
        <end position="51"/>
    </location>
</feature>
<feature type="compositionally biased region" description="Acidic residues" evidence="6">
    <location>
        <begin position="305"/>
        <end position="334"/>
    </location>
</feature>
<keyword evidence="5" id="KW-0539">Nucleus</keyword>